<dbReference type="Proteomes" id="UP001059041">
    <property type="component" value="Linkage Group LG25"/>
</dbReference>
<reference evidence="3" key="1">
    <citation type="submission" date="2021-02" db="EMBL/GenBank/DDBJ databases">
        <title>Comparative genomics reveals that relaxation of natural selection precedes convergent phenotypic evolution of cavefish.</title>
        <authorList>
            <person name="Peng Z."/>
        </authorList>
    </citation>
    <scope>NUCLEOTIDE SEQUENCE</scope>
    <source>
        <tissue evidence="3">Muscle</tissue>
    </source>
</reference>
<dbReference type="InterPro" id="IPR003599">
    <property type="entry name" value="Ig_sub"/>
</dbReference>
<dbReference type="PANTHER" id="PTHR21063">
    <property type="entry name" value="LFA-3"/>
    <property type="match status" value="1"/>
</dbReference>
<dbReference type="InterPro" id="IPR036179">
    <property type="entry name" value="Ig-like_dom_sf"/>
</dbReference>
<dbReference type="Pfam" id="PF07686">
    <property type="entry name" value="V-set"/>
    <property type="match status" value="2"/>
</dbReference>
<dbReference type="Gene3D" id="2.60.40.10">
    <property type="entry name" value="Immunoglobulins"/>
    <property type="match status" value="3"/>
</dbReference>
<accession>A0A9W7W9S3</accession>
<evidence type="ECO:0000313" key="4">
    <source>
        <dbReference type="Proteomes" id="UP001059041"/>
    </source>
</evidence>
<proteinExistence type="predicted"/>
<evidence type="ECO:0000259" key="2">
    <source>
        <dbReference type="PROSITE" id="PS50835"/>
    </source>
</evidence>
<feature type="domain" description="Ig-like" evidence="2">
    <location>
        <begin position="204"/>
        <end position="290"/>
    </location>
</feature>
<keyword evidence="1" id="KW-0812">Transmembrane</keyword>
<keyword evidence="4" id="KW-1185">Reference proteome</keyword>
<comment type="caution">
    <text evidence="3">The sequence shown here is derived from an EMBL/GenBank/DDBJ whole genome shotgun (WGS) entry which is preliminary data.</text>
</comment>
<keyword evidence="1" id="KW-0472">Membrane</keyword>
<dbReference type="AlphaFoldDB" id="A0A9W7W9S3"/>
<sequence length="341" mass="38248">MEGHSVTLHTHLTHIQTDDLILWMFGVQSPDEIIAEISREANITPFINERLKNHVEIDAQTGSLIITNITTQHTGLYQLEIIRNTVENKHFNVTVYVKSVSVMEGHSVTLHTHLTHIQTHDLILWMFGVQSPDEIIAEINREANKTSFINERLKNHVEIDAQTGSLIITNITTQHTGLYTAEISRNTVRFKYYNVTVYARLSVPIITRDSSQCSSSSSSSCCCVLCSVVNVSHDVSVSWYKGKSLLSSISVSDLNIRLSLPLEVEYQDTNTYRCVVNNPITNHTQHLHITQLCHTSEVVCHSCGFTEAVIRLVLSAVVGVATVAVLVYDVRSRRESPSTRL</sequence>
<dbReference type="PANTHER" id="PTHR21063:SF4">
    <property type="entry name" value="CD48 ANTIGEN-RELATED"/>
    <property type="match status" value="1"/>
</dbReference>
<gene>
    <name evidence="3" type="ORF">IRJ41_000483</name>
</gene>
<dbReference type="InterPro" id="IPR007110">
    <property type="entry name" value="Ig-like_dom"/>
</dbReference>
<dbReference type="SMART" id="SM00409">
    <property type="entry name" value="IG"/>
    <property type="match status" value="2"/>
</dbReference>
<evidence type="ECO:0000313" key="3">
    <source>
        <dbReference type="EMBL" id="KAI7790759.1"/>
    </source>
</evidence>
<organism evidence="3 4">
    <name type="scientific">Triplophysa rosa</name>
    <name type="common">Cave loach</name>
    <dbReference type="NCBI Taxonomy" id="992332"/>
    <lineage>
        <taxon>Eukaryota</taxon>
        <taxon>Metazoa</taxon>
        <taxon>Chordata</taxon>
        <taxon>Craniata</taxon>
        <taxon>Vertebrata</taxon>
        <taxon>Euteleostomi</taxon>
        <taxon>Actinopterygii</taxon>
        <taxon>Neopterygii</taxon>
        <taxon>Teleostei</taxon>
        <taxon>Ostariophysi</taxon>
        <taxon>Cypriniformes</taxon>
        <taxon>Nemacheilidae</taxon>
        <taxon>Triplophysa</taxon>
    </lineage>
</organism>
<dbReference type="EMBL" id="JAFHDT010000025">
    <property type="protein sequence ID" value="KAI7790759.1"/>
    <property type="molecule type" value="Genomic_DNA"/>
</dbReference>
<name>A0A9W7W9S3_TRIRA</name>
<keyword evidence="1" id="KW-1133">Transmembrane helix</keyword>
<dbReference type="InterPro" id="IPR013783">
    <property type="entry name" value="Ig-like_fold"/>
</dbReference>
<dbReference type="SUPFAM" id="SSF48726">
    <property type="entry name" value="Immunoglobulin"/>
    <property type="match status" value="3"/>
</dbReference>
<dbReference type="InterPro" id="IPR013106">
    <property type="entry name" value="Ig_V-set"/>
</dbReference>
<feature type="transmembrane region" description="Helical" evidence="1">
    <location>
        <begin position="308"/>
        <end position="328"/>
    </location>
</feature>
<protein>
    <submittedName>
        <fullName evidence="3">CD48 antigen-like</fullName>
    </submittedName>
</protein>
<dbReference type="PROSITE" id="PS50835">
    <property type="entry name" value="IG_LIKE"/>
    <property type="match status" value="1"/>
</dbReference>
<evidence type="ECO:0000256" key="1">
    <source>
        <dbReference type="SAM" id="Phobius"/>
    </source>
</evidence>